<dbReference type="SMART" id="SM00248">
    <property type="entry name" value="ANK"/>
    <property type="match status" value="7"/>
</dbReference>
<dbReference type="SUPFAM" id="SSF48403">
    <property type="entry name" value="Ankyrin repeat"/>
    <property type="match status" value="1"/>
</dbReference>
<proteinExistence type="predicted"/>
<keyword evidence="5" id="KW-1185">Reference proteome</keyword>
<keyword evidence="1" id="KW-0677">Repeat</keyword>
<evidence type="ECO:0000256" key="1">
    <source>
        <dbReference type="ARBA" id="ARBA00022737"/>
    </source>
</evidence>
<dbReference type="Proteomes" id="UP000549394">
    <property type="component" value="Unassembled WGS sequence"/>
</dbReference>
<dbReference type="Gene3D" id="1.25.40.20">
    <property type="entry name" value="Ankyrin repeat-containing domain"/>
    <property type="match status" value="2"/>
</dbReference>
<protein>
    <submittedName>
        <fullName evidence="4">Uncharacterized protein</fullName>
    </submittedName>
</protein>
<dbReference type="PROSITE" id="PS50088">
    <property type="entry name" value="ANK_REPEAT"/>
    <property type="match status" value="3"/>
</dbReference>
<sequence>MYNLLRKLLADNFSKFVDLVENSNSKLDLNEQDDDGKTLLMFAAELGRIDALDFLIQKGCDISIVCKSDMNCIHYSLLGDNENAENVLRRLIIYNADFSQRSVNGTPLSLATKSGLNGCVSLIIKYFPGLVNSEPLIYYAIQTKHFDLARKLIEIDEIDVDLRAGQRQQTALHLAAAMSEVELVTALLKKSKVNIEDDTGKTCLHLAAENGVFKIIKRLVDAGLDVNKQDSTLWKFTPLHQASQRGFVETVEELLENGANVDVLDGDNRTPLILAIIACQPLTALRLVQEGCNVNACVSGTIMNISDKPVHALDLARALQFEPIVDLLVEAGATSVFRQVVPTLLCLSANKLRQALKPKVRKKINLQPLPYPIKRKLLFYDLHSAFKTIEHEP</sequence>
<evidence type="ECO:0000256" key="2">
    <source>
        <dbReference type="ARBA" id="ARBA00023043"/>
    </source>
</evidence>
<evidence type="ECO:0000313" key="4">
    <source>
        <dbReference type="EMBL" id="CAD5118693.1"/>
    </source>
</evidence>
<dbReference type="PANTHER" id="PTHR24173:SF74">
    <property type="entry name" value="ANKYRIN REPEAT DOMAIN-CONTAINING PROTEIN 16"/>
    <property type="match status" value="1"/>
</dbReference>
<reference evidence="4 5" key="1">
    <citation type="submission" date="2020-08" db="EMBL/GenBank/DDBJ databases">
        <authorList>
            <person name="Hejnol A."/>
        </authorList>
    </citation>
    <scope>NUCLEOTIDE SEQUENCE [LARGE SCALE GENOMIC DNA]</scope>
</reference>
<feature type="repeat" description="ANK" evidence="3">
    <location>
        <begin position="35"/>
        <end position="67"/>
    </location>
</feature>
<dbReference type="AlphaFoldDB" id="A0A7I8VRT6"/>
<dbReference type="PRINTS" id="PR01415">
    <property type="entry name" value="ANKYRIN"/>
</dbReference>
<dbReference type="Pfam" id="PF12796">
    <property type="entry name" value="Ank_2"/>
    <property type="match status" value="2"/>
</dbReference>
<dbReference type="InterPro" id="IPR036770">
    <property type="entry name" value="Ankyrin_rpt-contain_sf"/>
</dbReference>
<feature type="repeat" description="ANK" evidence="3">
    <location>
        <begin position="199"/>
        <end position="231"/>
    </location>
</feature>
<dbReference type="EMBL" id="CAJFCJ010000009">
    <property type="protein sequence ID" value="CAD5118693.1"/>
    <property type="molecule type" value="Genomic_DNA"/>
</dbReference>
<dbReference type="InterPro" id="IPR002110">
    <property type="entry name" value="Ankyrin_rpt"/>
</dbReference>
<gene>
    <name evidence="4" type="ORF">DGYR_LOCUS7025</name>
</gene>
<comment type="caution">
    <text evidence="4">The sequence shown here is derived from an EMBL/GenBank/DDBJ whole genome shotgun (WGS) entry which is preliminary data.</text>
</comment>
<dbReference type="OrthoDB" id="10039052at2759"/>
<evidence type="ECO:0000256" key="3">
    <source>
        <dbReference type="PROSITE-ProRule" id="PRU00023"/>
    </source>
</evidence>
<feature type="repeat" description="ANK" evidence="3">
    <location>
        <begin position="234"/>
        <end position="266"/>
    </location>
</feature>
<evidence type="ECO:0000313" key="5">
    <source>
        <dbReference type="Proteomes" id="UP000549394"/>
    </source>
</evidence>
<dbReference type="PROSITE" id="PS50297">
    <property type="entry name" value="ANK_REP_REGION"/>
    <property type="match status" value="3"/>
</dbReference>
<name>A0A7I8VRT6_9ANNE</name>
<organism evidence="4 5">
    <name type="scientific">Dimorphilus gyrociliatus</name>
    <dbReference type="NCBI Taxonomy" id="2664684"/>
    <lineage>
        <taxon>Eukaryota</taxon>
        <taxon>Metazoa</taxon>
        <taxon>Spiralia</taxon>
        <taxon>Lophotrochozoa</taxon>
        <taxon>Annelida</taxon>
        <taxon>Polychaeta</taxon>
        <taxon>Polychaeta incertae sedis</taxon>
        <taxon>Dinophilidae</taxon>
        <taxon>Dimorphilus</taxon>
    </lineage>
</organism>
<dbReference type="PANTHER" id="PTHR24173">
    <property type="entry name" value="ANKYRIN REPEAT CONTAINING"/>
    <property type="match status" value="1"/>
</dbReference>
<keyword evidence="2 3" id="KW-0040">ANK repeat</keyword>
<accession>A0A7I8VRT6</accession>
<dbReference type="Pfam" id="PF00023">
    <property type="entry name" value="Ank"/>
    <property type="match status" value="1"/>
</dbReference>